<proteinExistence type="predicted"/>
<dbReference type="AlphaFoldDB" id="A0A6M5Z2S6"/>
<protein>
    <submittedName>
        <fullName evidence="3">Uncharacterized protein</fullName>
    </submittedName>
</protein>
<evidence type="ECO:0000313" key="3">
    <source>
        <dbReference type="EMBL" id="QJX00730.1"/>
    </source>
</evidence>
<dbReference type="KEGG" id="ftj:FTUN_8362"/>
<dbReference type="Gene3D" id="2.130.10.10">
    <property type="entry name" value="YVTN repeat-like/Quinoprotein amine dehydrogenase"/>
    <property type="match status" value="1"/>
</dbReference>
<dbReference type="RefSeq" id="WP_171475425.1">
    <property type="nucleotide sequence ID" value="NZ_CP053452.2"/>
</dbReference>
<dbReference type="InterPro" id="IPR015943">
    <property type="entry name" value="WD40/YVTN_repeat-like_dom_sf"/>
</dbReference>
<dbReference type="InterPro" id="IPR011989">
    <property type="entry name" value="ARM-like"/>
</dbReference>
<sequence>MRRFGPLPLLTFALPLAALTVAPAPAPGDDPPARVLPVRQPIKRQVGPGETTLSAPATDDDALKQAGLKSTEAGPLLEYLKQRTLTEGAQAKIGDVIKRFGADDFEERVKATEEVERFGPAAITPLKTAERDADPEIAYRAHLAIKRMEKVPHSQVAAAAVRGVVKLKPKDAAAVLLGFLPSADTEEVAEEIRTGLVALAVADRKPEPALVAALGDKMVVRRTAAYLALTEGGPADERIRIKEAFPLVKAAVRKETDTDAKFVGLWALLLTTREKEFVPDLLAMIPQLPRGRIWQLEELLLQLAAEGKPEAKFGKSEEQLAKARDAWTGWWAKKGADIDLVKFTFAPRITGYTDIIEYDGRGYGVYRVLTLGPDMKEKAKMSGAGADQLVFPTDVKKLPSGNYLVAEQNGNRITERDSTGKTLKTIDVQQPLSMDLLAGGGMIVVCRNQVVQLDKDAKQVWAYQRPQYDIMGGRRLPGGDIIFVTNTFQGANCFRLHAEADKAGKWSVKESGKALTLGRIQQYQSPDATGEDKILVCEYNRVVEYDLKTGKDVWKYDSPYPSSCQRLPNGNTLMTLMNHQPHGKVIEVDTNGDIVWEFESKDGLRCARAYRR</sequence>
<evidence type="ECO:0000256" key="2">
    <source>
        <dbReference type="SAM" id="SignalP"/>
    </source>
</evidence>
<name>A0A6M5Z2S6_9BACT</name>
<dbReference type="InterPro" id="IPR011044">
    <property type="entry name" value="Quino_amine_DH_bsu"/>
</dbReference>
<dbReference type="EMBL" id="CP053452">
    <property type="protein sequence ID" value="QJX00730.1"/>
    <property type="molecule type" value="Genomic_DNA"/>
</dbReference>
<evidence type="ECO:0000256" key="1">
    <source>
        <dbReference type="SAM" id="MobiDB-lite"/>
    </source>
</evidence>
<feature type="chain" id="PRO_5027074260" evidence="2">
    <location>
        <begin position="27"/>
        <end position="612"/>
    </location>
</feature>
<keyword evidence="2" id="KW-0732">Signal</keyword>
<dbReference type="Proteomes" id="UP000503447">
    <property type="component" value="Chromosome"/>
</dbReference>
<dbReference type="Gene3D" id="1.25.10.10">
    <property type="entry name" value="Leucine-rich Repeat Variant"/>
    <property type="match status" value="1"/>
</dbReference>
<feature type="signal peptide" evidence="2">
    <location>
        <begin position="1"/>
        <end position="26"/>
    </location>
</feature>
<evidence type="ECO:0000313" key="4">
    <source>
        <dbReference type="Proteomes" id="UP000503447"/>
    </source>
</evidence>
<dbReference type="InterPro" id="IPR016024">
    <property type="entry name" value="ARM-type_fold"/>
</dbReference>
<organism evidence="3 4">
    <name type="scientific">Frigoriglobus tundricola</name>
    <dbReference type="NCBI Taxonomy" id="2774151"/>
    <lineage>
        <taxon>Bacteria</taxon>
        <taxon>Pseudomonadati</taxon>
        <taxon>Planctomycetota</taxon>
        <taxon>Planctomycetia</taxon>
        <taxon>Gemmatales</taxon>
        <taxon>Gemmataceae</taxon>
        <taxon>Frigoriglobus</taxon>
    </lineage>
</organism>
<feature type="region of interest" description="Disordered" evidence="1">
    <location>
        <begin position="40"/>
        <end position="61"/>
    </location>
</feature>
<dbReference type="SUPFAM" id="SSF50969">
    <property type="entry name" value="YVTN repeat-like/Quinoprotein amine dehydrogenase"/>
    <property type="match status" value="1"/>
</dbReference>
<reference evidence="4" key="1">
    <citation type="submission" date="2020-05" db="EMBL/GenBank/DDBJ databases">
        <title>Frigoriglobus tundricola gen. nov., sp. nov., a psychrotolerant cellulolytic planctomycete of the family Gemmataceae with two divergent copies of 16S rRNA gene.</title>
        <authorList>
            <person name="Kulichevskaya I.S."/>
            <person name="Ivanova A.A."/>
            <person name="Naumoff D.G."/>
            <person name="Beletsky A.V."/>
            <person name="Rijpstra W.I.C."/>
            <person name="Sinninghe Damste J.S."/>
            <person name="Mardanov A.V."/>
            <person name="Ravin N.V."/>
            <person name="Dedysh S.N."/>
        </authorList>
    </citation>
    <scope>NUCLEOTIDE SEQUENCE [LARGE SCALE GENOMIC DNA]</scope>
    <source>
        <strain evidence="4">PL17</strain>
    </source>
</reference>
<accession>A0A6M5Z2S6</accession>
<gene>
    <name evidence="3" type="ORF">FTUN_8362</name>
</gene>
<keyword evidence="4" id="KW-1185">Reference proteome</keyword>
<dbReference type="SUPFAM" id="SSF48371">
    <property type="entry name" value="ARM repeat"/>
    <property type="match status" value="1"/>
</dbReference>